<organism evidence="1 2">
    <name type="scientific">Coemansia thaxteri</name>
    <dbReference type="NCBI Taxonomy" id="2663907"/>
    <lineage>
        <taxon>Eukaryota</taxon>
        <taxon>Fungi</taxon>
        <taxon>Fungi incertae sedis</taxon>
        <taxon>Zoopagomycota</taxon>
        <taxon>Kickxellomycotina</taxon>
        <taxon>Kickxellomycetes</taxon>
        <taxon>Kickxellales</taxon>
        <taxon>Kickxellaceae</taxon>
        <taxon>Coemansia</taxon>
    </lineage>
</organism>
<evidence type="ECO:0000313" key="1">
    <source>
        <dbReference type="EMBL" id="KAJ2003230.1"/>
    </source>
</evidence>
<comment type="caution">
    <text evidence="1">The sequence shown here is derived from an EMBL/GenBank/DDBJ whole genome shotgun (WGS) entry which is preliminary data.</text>
</comment>
<name>A0A9W8BDH8_9FUNG</name>
<keyword evidence="2" id="KW-1185">Reference proteome</keyword>
<reference evidence="1" key="1">
    <citation type="submission" date="2022-07" db="EMBL/GenBank/DDBJ databases">
        <title>Phylogenomic reconstructions and comparative analyses of Kickxellomycotina fungi.</title>
        <authorList>
            <person name="Reynolds N.K."/>
            <person name="Stajich J.E."/>
            <person name="Barry K."/>
            <person name="Grigoriev I.V."/>
            <person name="Crous P."/>
            <person name="Smith M.E."/>
        </authorList>
    </citation>
    <scope>NUCLEOTIDE SEQUENCE</scope>
    <source>
        <strain evidence="1">IMI 214461</strain>
    </source>
</reference>
<sequence length="342" mass="37837">MADNLSDRGKDIGMPDMLRLLKIDAEFDHYSSQVGFYAFSGLADELPAISVDELSNKTASKPSVLEKVYTKQFMEVLGKLRKKPHNEPFGKYSESPFSPIDYQGRPVSGSTLKPDIVFIGKTAVEHSFGTAHLIVEAKAQMTTNEAYSNHLGRLADYALAVRKQQPMRSLLVVPGELASIDFDGDNSEGECLVLKYCIPRSTRITGRCTYLLNASFRDRDVVLKMSWTRVNRLPEGAVYEVLNARKPTDTSGEASIQGIPTVFASGIIVDDFDGYRLEFLVIEHCGDSILDHFVSLRNKSQYVGAAEQAENYIMQATSTPAQALKANVLHRDISTGNITVKK</sequence>
<dbReference type="InterPro" id="IPR011009">
    <property type="entry name" value="Kinase-like_dom_sf"/>
</dbReference>
<accession>A0A9W8BDH8</accession>
<dbReference type="EMBL" id="JANBQF010000237">
    <property type="protein sequence ID" value="KAJ2003230.1"/>
    <property type="molecule type" value="Genomic_DNA"/>
</dbReference>
<gene>
    <name evidence="1" type="ORF">H4R26_003187</name>
</gene>
<dbReference type="SUPFAM" id="SSF56112">
    <property type="entry name" value="Protein kinase-like (PK-like)"/>
    <property type="match status" value="1"/>
</dbReference>
<evidence type="ECO:0000313" key="2">
    <source>
        <dbReference type="Proteomes" id="UP001150907"/>
    </source>
</evidence>
<proteinExistence type="predicted"/>
<dbReference type="AlphaFoldDB" id="A0A9W8BDH8"/>
<dbReference type="OrthoDB" id="5592585at2759"/>
<dbReference type="Proteomes" id="UP001150907">
    <property type="component" value="Unassembled WGS sequence"/>
</dbReference>
<protein>
    <submittedName>
        <fullName evidence="1">Uncharacterized protein</fullName>
    </submittedName>
</protein>